<name>Q9PAJ5_XYLFA</name>
<dbReference type="STRING" id="160492.XF_2520"/>
<evidence type="ECO:0000256" key="1">
    <source>
        <dbReference type="SAM" id="MobiDB-lite"/>
    </source>
</evidence>
<sequence length="53" mass="5863">MVTTDNALAPDNPHTREKTHVPYNRHDYRPGPIKRCFGGASSAQQVQPRATCA</sequence>
<dbReference type="PIR" id="F82547">
    <property type="entry name" value="F82547"/>
</dbReference>
<evidence type="ECO:0000313" key="3">
    <source>
        <dbReference type="Proteomes" id="UP000000812"/>
    </source>
</evidence>
<dbReference type="EMBL" id="AE003849">
    <property type="protein sequence ID" value="AAF85318.1"/>
    <property type="molecule type" value="Genomic_DNA"/>
</dbReference>
<feature type="compositionally biased region" description="Basic and acidic residues" evidence="1">
    <location>
        <begin position="13"/>
        <end position="29"/>
    </location>
</feature>
<gene>
    <name evidence="2" type="ordered locus">XF_2520</name>
</gene>
<feature type="region of interest" description="Disordered" evidence="1">
    <location>
        <begin position="1"/>
        <end position="53"/>
    </location>
</feature>
<organism evidence="2 3">
    <name type="scientific">Xylella fastidiosa (strain 9a5c)</name>
    <dbReference type="NCBI Taxonomy" id="160492"/>
    <lineage>
        <taxon>Bacteria</taxon>
        <taxon>Pseudomonadati</taxon>
        <taxon>Pseudomonadota</taxon>
        <taxon>Gammaproteobacteria</taxon>
        <taxon>Lysobacterales</taxon>
        <taxon>Lysobacteraceae</taxon>
        <taxon>Xylella</taxon>
    </lineage>
</organism>
<reference evidence="2 3" key="1">
    <citation type="journal article" date="2000" name="Nature">
        <title>The genome sequence of the plant pathogen Xylella fastidiosa.</title>
        <authorList>
            <person name="Simpson A.J."/>
            <person name="Reinach F.C."/>
            <person name="Arruda P."/>
            <person name="Abreu F.A."/>
            <person name="Acencio M."/>
            <person name="Alvarenga R."/>
            <person name="Alves L.M."/>
            <person name="Araya J.E."/>
            <person name="Baia G.S."/>
            <person name="Baptista C.S."/>
            <person name="Barros M.H."/>
            <person name="Bonaccorsi E.D."/>
            <person name="Bordin S."/>
            <person name="Bove J.M."/>
            <person name="Briones M.R."/>
            <person name="Bueno M.R."/>
            <person name="Camargo A.A."/>
            <person name="Camargo L.E."/>
            <person name="Carraro D.M."/>
            <person name="Carrer H."/>
            <person name="Colauto N.B."/>
            <person name="Colombo C."/>
            <person name="Costa F.F."/>
            <person name="Costa M.C."/>
            <person name="Costa-Neto C.M."/>
            <person name="Coutinho L.L."/>
            <person name="Cristofani M."/>
            <person name="Dias-Neto E."/>
            <person name="Docena C."/>
            <person name="El-Dorry H."/>
            <person name="Facincani A.P."/>
            <person name="Ferreira A.J."/>
            <person name="Ferreira V.C."/>
            <person name="Ferro J.A."/>
            <person name="Fraga J.S."/>
            <person name="Franca S.C."/>
            <person name="Franco M.C."/>
            <person name="Frohme M."/>
            <person name="Furlan L.R."/>
            <person name="Garnier M."/>
            <person name="Goldman G.H."/>
            <person name="Goldman M.H."/>
            <person name="Gomes S.L."/>
            <person name="Gruber A."/>
            <person name="Ho P.L."/>
            <person name="Hoheisel J.D."/>
            <person name="Junqueira M.L."/>
            <person name="Kemper E.L."/>
            <person name="Kitajima J.P."/>
            <person name="Krieger J.E."/>
            <person name="Kuramae E.E."/>
            <person name="Laigret F."/>
            <person name="Lambais M.R."/>
            <person name="Leite L.C."/>
            <person name="Lemos E.G."/>
            <person name="Lemos M.V."/>
            <person name="Lopes S.A."/>
            <person name="Lopes C.R."/>
            <person name="Machado J.A."/>
            <person name="Machado M.A."/>
            <person name="Madeira A.M."/>
            <person name="Madeira H.M."/>
            <person name="Marino C.L."/>
            <person name="Marques M.V."/>
            <person name="Martins E.A."/>
            <person name="Martins E.M."/>
            <person name="Matsukuma A.Y."/>
            <person name="Menck C.F."/>
            <person name="Miracca E.C."/>
            <person name="Miyaki C.Y."/>
            <person name="Monteriro-Vitorello C.B."/>
            <person name="Moon D.H."/>
            <person name="Nagai M.A."/>
            <person name="Nascimento A.L."/>
            <person name="Netto L.E."/>
            <person name="Nhani A.Jr."/>
            <person name="Nobrega F.G."/>
            <person name="Nunes L.R."/>
            <person name="Oliveira M.A."/>
            <person name="de Oliveira M.C."/>
            <person name="de Oliveira R.C."/>
            <person name="Palmieri D.A."/>
            <person name="Paris A."/>
            <person name="Peixoto B.R."/>
            <person name="Pereira G.A."/>
            <person name="Pereira H.A.Jr."/>
            <person name="Pesquero J.B."/>
            <person name="Quaggio R.B."/>
            <person name="Roberto P.G."/>
            <person name="Rodrigues V."/>
            <person name="de M Rosa A.J."/>
            <person name="de Rosa V.E.Jr."/>
            <person name="de Sa R.G."/>
            <person name="Santelli R.V."/>
            <person name="Sawasaki H.E."/>
            <person name="da Silva A.C."/>
            <person name="da Silva A.M."/>
            <person name="da Silva F.R."/>
            <person name="da Silva W.A.Jr."/>
            <person name="da Silveira J.F."/>
            <person name="Silvestri M.L."/>
            <person name="Siqueira W.J."/>
            <person name="de Souza A.A."/>
            <person name="de Souza A.P."/>
            <person name="Terenzi M.F."/>
            <person name="Truffi D."/>
            <person name="Tsai S.M."/>
            <person name="Tsuhako M.H."/>
            <person name="Vallada H."/>
            <person name="Van Sluys M.A."/>
            <person name="Verjovski-Almeida S."/>
            <person name="Vettore A.L."/>
            <person name="Zago M.A."/>
            <person name="Zatz M."/>
            <person name="Meidanis J."/>
            <person name="Setubal J.C."/>
        </authorList>
    </citation>
    <scope>NUCLEOTIDE SEQUENCE [LARGE SCALE GENOMIC DNA]</scope>
    <source>
        <strain evidence="2 3">9a5c</strain>
    </source>
</reference>
<dbReference type="AlphaFoldDB" id="Q9PAJ5"/>
<dbReference type="Proteomes" id="UP000000812">
    <property type="component" value="Chromosome"/>
</dbReference>
<evidence type="ECO:0000313" key="2">
    <source>
        <dbReference type="EMBL" id="AAF85318.1"/>
    </source>
</evidence>
<dbReference type="HOGENOM" id="CLU_3067804_0_0_6"/>
<protein>
    <submittedName>
        <fullName evidence="2">Uncharacterized protein</fullName>
    </submittedName>
</protein>
<feature type="compositionally biased region" description="Polar residues" evidence="1">
    <location>
        <begin position="41"/>
        <end position="53"/>
    </location>
</feature>
<proteinExistence type="predicted"/>
<dbReference type="KEGG" id="xfa:XF_2520"/>
<accession>Q9PAJ5</accession>